<organism evidence="2 3">
    <name type="scientific">Lentinus tigrinus ALCF2SS1-6</name>
    <dbReference type="NCBI Taxonomy" id="1328759"/>
    <lineage>
        <taxon>Eukaryota</taxon>
        <taxon>Fungi</taxon>
        <taxon>Dikarya</taxon>
        <taxon>Basidiomycota</taxon>
        <taxon>Agaricomycotina</taxon>
        <taxon>Agaricomycetes</taxon>
        <taxon>Polyporales</taxon>
        <taxon>Polyporaceae</taxon>
        <taxon>Lentinus</taxon>
    </lineage>
</organism>
<accession>A0A5C2STC1</accession>
<feature type="region of interest" description="Disordered" evidence="1">
    <location>
        <begin position="1"/>
        <end position="69"/>
    </location>
</feature>
<dbReference type="Proteomes" id="UP000313359">
    <property type="component" value="Unassembled WGS sequence"/>
</dbReference>
<evidence type="ECO:0000256" key="1">
    <source>
        <dbReference type="SAM" id="MobiDB-lite"/>
    </source>
</evidence>
<dbReference type="EMBL" id="ML122251">
    <property type="protein sequence ID" value="RPD66541.1"/>
    <property type="molecule type" value="Genomic_DNA"/>
</dbReference>
<name>A0A5C2STC1_9APHY</name>
<proteinExistence type="predicted"/>
<protein>
    <submittedName>
        <fullName evidence="2">Uncharacterized protein</fullName>
    </submittedName>
</protein>
<keyword evidence="3" id="KW-1185">Reference proteome</keyword>
<reference evidence="2" key="1">
    <citation type="journal article" date="2018" name="Genome Biol. Evol.">
        <title>Genomics and development of Lentinus tigrinus, a white-rot wood-decaying mushroom with dimorphic fruiting bodies.</title>
        <authorList>
            <person name="Wu B."/>
            <person name="Xu Z."/>
            <person name="Knudson A."/>
            <person name="Carlson A."/>
            <person name="Chen N."/>
            <person name="Kovaka S."/>
            <person name="LaButti K."/>
            <person name="Lipzen A."/>
            <person name="Pennachio C."/>
            <person name="Riley R."/>
            <person name="Schakwitz W."/>
            <person name="Umezawa K."/>
            <person name="Ohm R.A."/>
            <person name="Grigoriev I.V."/>
            <person name="Nagy L.G."/>
            <person name="Gibbons J."/>
            <person name="Hibbett D."/>
        </authorList>
    </citation>
    <scope>NUCLEOTIDE SEQUENCE [LARGE SCALE GENOMIC DNA]</scope>
    <source>
        <strain evidence="2">ALCF2SS1-6</strain>
    </source>
</reference>
<sequence length="197" mass="21064">MKKALRLCHPAKSSTPAHGGQWQERQDARPKRGGWPSCECRSADPSYTNSPPLSLRRVSVRAPGPSERARRVRGFDDMSCSMSAPTSTCRADAVCTSCLVERQRRRATVSTWKKLYPHLSCATLLGACREGFIACLQTETAVALGTCCQGATHARTSLSVCPCLGATVACLSIEYRACVSTKCGSKTLSGAPRPAVG</sequence>
<evidence type="ECO:0000313" key="3">
    <source>
        <dbReference type="Proteomes" id="UP000313359"/>
    </source>
</evidence>
<gene>
    <name evidence="2" type="ORF">L227DRAFT_147959</name>
</gene>
<evidence type="ECO:0000313" key="2">
    <source>
        <dbReference type="EMBL" id="RPD66541.1"/>
    </source>
</evidence>
<dbReference type="AlphaFoldDB" id="A0A5C2STC1"/>